<accession>A0AAU7PGJ9</accession>
<reference evidence="1" key="1">
    <citation type="submission" date="2024-05" db="EMBL/GenBank/DDBJ databases">
        <authorList>
            <person name="Badawy S."/>
            <person name="Skurnik M."/>
        </authorList>
    </citation>
    <scope>NUCLEOTIDE SEQUENCE</scope>
</reference>
<keyword evidence="1" id="KW-0449">Lipoprotein</keyword>
<evidence type="ECO:0000313" key="1">
    <source>
        <dbReference type="EMBL" id="XBS49334.1"/>
    </source>
</evidence>
<dbReference type="PROSITE" id="PS51257">
    <property type="entry name" value="PROKAR_LIPOPROTEIN"/>
    <property type="match status" value="1"/>
</dbReference>
<sequence>MKYALVFAISFLLISGCAEEIKYQPKPIVEQEILLERCDENTPLPSKIMVDKNGFRGYDGAEILAVLAKWDAMYNDCALKHDALIKTIRDLQNQDVKVKIKSED</sequence>
<organism evidence="1">
    <name type="scientific">Escherichia phage fEgEco12</name>
    <dbReference type="NCBI Taxonomy" id="3158837"/>
    <lineage>
        <taxon>Viruses</taxon>
        <taxon>Duplodnaviria</taxon>
        <taxon>Heunggongvirae</taxon>
        <taxon>Uroviricota</taxon>
        <taxon>Caudoviricetes</taxon>
    </lineage>
</organism>
<dbReference type="EMBL" id="PP777464">
    <property type="protein sequence ID" value="XBS49334.1"/>
    <property type="molecule type" value="Genomic_DNA"/>
</dbReference>
<name>A0AAU7PGJ9_9CAUD</name>
<protein>
    <submittedName>
        <fullName evidence="1">Lytic conversion lipoprotein</fullName>
    </submittedName>
</protein>
<proteinExistence type="predicted"/>